<dbReference type="PANTHER" id="PTHR31589">
    <property type="entry name" value="PROTEIN, PUTATIVE (DUF239)-RELATED-RELATED"/>
    <property type="match status" value="1"/>
</dbReference>
<reference evidence="3" key="1">
    <citation type="submission" date="2018-05" db="EMBL/GenBank/DDBJ databases">
        <title>Draft genome of Mucuna pruriens seed.</title>
        <authorList>
            <person name="Nnadi N.E."/>
            <person name="Vos R."/>
            <person name="Hasami M.H."/>
            <person name="Devisetty U.K."/>
            <person name="Aguiy J.C."/>
        </authorList>
    </citation>
    <scope>NUCLEOTIDE SEQUENCE [LARGE SCALE GENOMIC DNA]</scope>
    <source>
        <strain evidence="3">JCA_2017</strain>
    </source>
</reference>
<dbReference type="PANTHER" id="PTHR31589:SF223">
    <property type="entry name" value="PROTEIN, PUTATIVE (DUF239)-RELATED"/>
    <property type="match status" value="1"/>
</dbReference>
<evidence type="ECO:0000259" key="2">
    <source>
        <dbReference type="Pfam" id="PF14365"/>
    </source>
</evidence>
<dbReference type="InterPro" id="IPR025521">
    <property type="entry name" value="Neprosin_propep"/>
</dbReference>
<gene>
    <name evidence="3" type="ORF">CR513_53602</name>
</gene>
<accession>A0A371EN80</accession>
<organism evidence="3 4">
    <name type="scientific">Mucuna pruriens</name>
    <name type="common">Velvet bean</name>
    <name type="synonym">Dolichos pruriens</name>
    <dbReference type="NCBI Taxonomy" id="157652"/>
    <lineage>
        <taxon>Eukaryota</taxon>
        <taxon>Viridiplantae</taxon>
        <taxon>Streptophyta</taxon>
        <taxon>Embryophyta</taxon>
        <taxon>Tracheophyta</taxon>
        <taxon>Spermatophyta</taxon>
        <taxon>Magnoliopsida</taxon>
        <taxon>eudicotyledons</taxon>
        <taxon>Gunneridae</taxon>
        <taxon>Pentapetalae</taxon>
        <taxon>rosids</taxon>
        <taxon>fabids</taxon>
        <taxon>Fabales</taxon>
        <taxon>Fabaceae</taxon>
        <taxon>Papilionoideae</taxon>
        <taxon>50 kb inversion clade</taxon>
        <taxon>NPAAA clade</taxon>
        <taxon>indigoferoid/millettioid clade</taxon>
        <taxon>Phaseoleae</taxon>
        <taxon>Mucuna</taxon>
    </lineage>
</organism>
<feature type="signal peptide" evidence="1">
    <location>
        <begin position="1"/>
        <end position="20"/>
    </location>
</feature>
<dbReference type="AlphaFoldDB" id="A0A371EN80"/>
<evidence type="ECO:0000256" key="1">
    <source>
        <dbReference type="SAM" id="SignalP"/>
    </source>
</evidence>
<dbReference type="Pfam" id="PF14365">
    <property type="entry name" value="Neprosin_AP"/>
    <property type="match status" value="1"/>
</dbReference>
<keyword evidence="1" id="KW-0732">Signal</keyword>
<dbReference type="STRING" id="157652.A0A371EN80"/>
<protein>
    <recommendedName>
        <fullName evidence="2">Neprosin activation peptide domain-containing protein</fullName>
    </recommendedName>
</protein>
<feature type="non-terminal residue" evidence="3">
    <location>
        <position position="1"/>
    </location>
</feature>
<keyword evidence="4" id="KW-1185">Reference proteome</keyword>
<evidence type="ECO:0000313" key="4">
    <source>
        <dbReference type="Proteomes" id="UP000257109"/>
    </source>
</evidence>
<dbReference type="Proteomes" id="UP000257109">
    <property type="component" value="Unassembled WGS sequence"/>
</dbReference>
<sequence>MYTEIVIGLLLCFYLTTSKCKVDESIQRISKYEDLDLERQLKLLNKPAIKTIKTEFGHIVDCIDINKQLAFDNPLLKNHKLQLKPSFQDTKLNENDKITRHLKIGLGKNSCPKGSVPVRRTTKEDLIRAKLLPKHSGVLSRTMPPGYEITYDHKKEKKQETPFDRSL</sequence>
<proteinExistence type="predicted"/>
<feature type="domain" description="Neprosin activation peptide" evidence="2">
    <location>
        <begin position="51"/>
        <end position="135"/>
    </location>
</feature>
<dbReference type="EMBL" id="QJKJ01012959">
    <property type="protein sequence ID" value="RDX67510.1"/>
    <property type="molecule type" value="Genomic_DNA"/>
</dbReference>
<evidence type="ECO:0000313" key="3">
    <source>
        <dbReference type="EMBL" id="RDX67510.1"/>
    </source>
</evidence>
<name>A0A371EN80_MUCPR</name>
<comment type="caution">
    <text evidence="3">The sequence shown here is derived from an EMBL/GenBank/DDBJ whole genome shotgun (WGS) entry which is preliminary data.</text>
</comment>
<dbReference type="InterPro" id="IPR053168">
    <property type="entry name" value="Glutamic_endopeptidase"/>
</dbReference>
<feature type="chain" id="PRO_5017050886" description="Neprosin activation peptide domain-containing protein" evidence="1">
    <location>
        <begin position="21"/>
        <end position="167"/>
    </location>
</feature>
<dbReference type="OrthoDB" id="1935425at2759"/>